<dbReference type="AlphaFoldDB" id="A0A8S1B7I3"/>
<dbReference type="Proteomes" id="UP000494256">
    <property type="component" value="Unassembled WGS sequence"/>
</dbReference>
<evidence type="ECO:0000313" key="2">
    <source>
        <dbReference type="EMBL" id="CAB3254527.1"/>
    </source>
</evidence>
<keyword evidence="1" id="KW-0732">Signal</keyword>
<gene>
    <name evidence="2" type="ORF">APLA_LOCUS14784</name>
</gene>
<proteinExistence type="predicted"/>
<name>A0A8S1B7I3_ARCPL</name>
<sequence length="223" mass="25764">MITPIQVFVLFALIQMICAEFDELGPEVPIDPSIPVDCYYPPDNVHDKITSKFHYIHIRGPIPRSQEQVNLHDCCPVNQLFHDRDLANCGFKLPDNSKPWKSRDCSPRICIFKKHNLLHVNETINYDAMALYLDKWAENQHNIADGVNEAKRICFGKKDGPPVPQKPFGTFHHVPCEVDRLLICIRSNVIWNCKQNERAPGCKKLGNHMKKCKQYLYKEIPTE</sequence>
<protein>
    <submittedName>
        <fullName evidence="2">Uncharacterized protein</fullName>
    </submittedName>
</protein>
<organism evidence="2 3">
    <name type="scientific">Arctia plantaginis</name>
    <name type="common">Wood tiger moth</name>
    <name type="synonym">Phalaena plantaginis</name>
    <dbReference type="NCBI Taxonomy" id="874455"/>
    <lineage>
        <taxon>Eukaryota</taxon>
        <taxon>Metazoa</taxon>
        <taxon>Ecdysozoa</taxon>
        <taxon>Arthropoda</taxon>
        <taxon>Hexapoda</taxon>
        <taxon>Insecta</taxon>
        <taxon>Pterygota</taxon>
        <taxon>Neoptera</taxon>
        <taxon>Endopterygota</taxon>
        <taxon>Lepidoptera</taxon>
        <taxon>Glossata</taxon>
        <taxon>Ditrysia</taxon>
        <taxon>Noctuoidea</taxon>
        <taxon>Erebidae</taxon>
        <taxon>Arctiinae</taxon>
        <taxon>Arctia</taxon>
    </lineage>
</organism>
<feature type="signal peptide" evidence="1">
    <location>
        <begin position="1"/>
        <end position="19"/>
    </location>
</feature>
<feature type="chain" id="PRO_5035744910" evidence="1">
    <location>
        <begin position="20"/>
        <end position="223"/>
    </location>
</feature>
<comment type="caution">
    <text evidence="2">The sequence shown here is derived from an EMBL/GenBank/DDBJ whole genome shotgun (WGS) entry which is preliminary data.</text>
</comment>
<dbReference type="EMBL" id="CADEBD010000422">
    <property type="protein sequence ID" value="CAB3254527.1"/>
    <property type="molecule type" value="Genomic_DNA"/>
</dbReference>
<dbReference type="Gene3D" id="1.10.238.270">
    <property type="match status" value="1"/>
</dbReference>
<dbReference type="OrthoDB" id="7230224at2759"/>
<accession>A0A8S1B7I3</accession>
<evidence type="ECO:0000256" key="1">
    <source>
        <dbReference type="SAM" id="SignalP"/>
    </source>
</evidence>
<evidence type="ECO:0000313" key="3">
    <source>
        <dbReference type="Proteomes" id="UP000494256"/>
    </source>
</evidence>
<reference evidence="2 3" key="1">
    <citation type="submission" date="2020-04" db="EMBL/GenBank/DDBJ databases">
        <authorList>
            <person name="Wallbank WR R."/>
            <person name="Pardo Diaz C."/>
            <person name="Kozak K."/>
            <person name="Martin S."/>
            <person name="Jiggins C."/>
            <person name="Moest M."/>
            <person name="Warren A I."/>
            <person name="Byers J.R.P. K."/>
            <person name="Montejo-Kovacevich G."/>
            <person name="Yen C E."/>
        </authorList>
    </citation>
    <scope>NUCLEOTIDE SEQUENCE [LARGE SCALE GENOMIC DNA]</scope>
</reference>